<organism evidence="6 7">
    <name type="scientific">Loktanella salsilacus</name>
    <dbReference type="NCBI Taxonomy" id="195913"/>
    <lineage>
        <taxon>Bacteria</taxon>
        <taxon>Pseudomonadati</taxon>
        <taxon>Pseudomonadota</taxon>
        <taxon>Alphaproteobacteria</taxon>
        <taxon>Rhodobacterales</taxon>
        <taxon>Roseobacteraceae</taxon>
        <taxon>Loktanella</taxon>
    </lineage>
</organism>
<feature type="region of interest" description="Disordered" evidence="2">
    <location>
        <begin position="180"/>
        <end position="207"/>
    </location>
</feature>
<dbReference type="Proteomes" id="UP000199550">
    <property type="component" value="Unassembled WGS sequence"/>
</dbReference>
<dbReference type="Pfam" id="PF03432">
    <property type="entry name" value="Relaxase"/>
    <property type="match status" value="1"/>
</dbReference>
<gene>
    <name evidence="6" type="ORF">SAMN04488004_13019</name>
</gene>
<name>A0A1I4IYA7_9RHOB</name>
<dbReference type="InterPro" id="IPR054462">
    <property type="entry name" value="TraI_M"/>
</dbReference>
<feature type="domain" description="TraI-like middle" evidence="5">
    <location>
        <begin position="218"/>
        <end position="287"/>
    </location>
</feature>
<feature type="domain" description="MobA/VirD2-like nuclease" evidence="3">
    <location>
        <begin position="32"/>
        <end position="152"/>
    </location>
</feature>
<keyword evidence="1" id="KW-0175">Coiled coil</keyword>
<evidence type="ECO:0000256" key="1">
    <source>
        <dbReference type="SAM" id="Coils"/>
    </source>
</evidence>
<dbReference type="STRING" id="195913.SAMN04488004_13019"/>
<dbReference type="EMBL" id="FOTF01000030">
    <property type="protein sequence ID" value="SFL58756.1"/>
    <property type="molecule type" value="Genomic_DNA"/>
</dbReference>
<protein>
    <submittedName>
        <fullName evidence="6">Relaxase/Mobilisation nuclease domain-containing protein</fullName>
    </submittedName>
</protein>
<evidence type="ECO:0000259" key="5">
    <source>
        <dbReference type="Pfam" id="PF22863"/>
    </source>
</evidence>
<dbReference type="AlphaFoldDB" id="A0A1I4IYA7"/>
<feature type="coiled-coil region" evidence="1">
    <location>
        <begin position="472"/>
        <end position="499"/>
    </location>
</feature>
<dbReference type="InterPro" id="IPR040677">
    <property type="entry name" value="LPD7"/>
</dbReference>
<proteinExistence type="predicted"/>
<sequence>MIGKQIPRKASGAAARTTFSDFIRIITYVCAKADAVEMRNVLGEGADAADEMWAIATGNTRCATKTLHFALSWPETECPTNAQAIAAMETLLKELELEDHQAAIGVHRNTGCVHVHAAVNKIHPRTFAAWRSSRSYERIELACRKIELAQGWSQDRGRFDIEVGEDADGPTVQLLTKPQTHWEAKKARRTAGRGPSQRDVETERKTGMPPLCDALSDAWKIRVRAVLDGATNWPAVHDGLCMIGLAYVKKGSGAQIRIIGSDTVMNASQLGGRFARKKMEARIGAFEGLQETVNAAPVSLPEDRPCRIYGQLVEEVAELTKSQTFKATLLARSYIGITLQDAVVRAIKRVDLDEVPPHITLIDGSVVVDEGAELSATAGGDVTAQAQLMMAMGKAKGWTRCEVEGPPEFLRAAALAAAEAGLAISGVPEDIVAEVAEELAAKAAALDAGSAIDKPAHPAATGPRPDHAAADAAREAAAAARQEESLRRAERAAAQAADREELATLLDEDDSLVAKVMTLGLEQHHRQQRQQDRDSRERIAPVDAVPLSAHDRRSRAAWRVLTGRDAAAGPDRNTDVLPPLDHTACRQLWTAADVMAAQAAGMDQSAMDLAEQDDPARDLRVLPDSTILFAHRDDDDNIIGFEVARQNADGILQTTFAQGGRRTGIVVGDPAVADRLVITAWAIDAKELEAREGRSDTLYLSLGGAVDAGNAAQLQRLAAGRAVVIAVADETLARDVMTRVPSTTLLNWQNDLRYEDEVDADANEGTNNDKFGADLDVRDNIHDDISERDSADRTVQENDEAIANEEEVETNGSDEDALDLGM</sequence>
<evidence type="ECO:0000259" key="4">
    <source>
        <dbReference type="Pfam" id="PF18821"/>
    </source>
</evidence>
<dbReference type="InterPro" id="IPR005094">
    <property type="entry name" value="Endonuclease_MobA/VirD2"/>
</dbReference>
<evidence type="ECO:0000256" key="2">
    <source>
        <dbReference type="SAM" id="MobiDB-lite"/>
    </source>
</evidence>
<feature type="compositionally biased region" description="Basic and acidic residues" evidence="2">
    <location>
        <begin position="783"/>
        <end position="796"/>
    </location>
</feature>
<dbReference type="OrthoDB" id="279005at2"/>
<dbReference type="Pfam" id="PF22863">
    <property type="entry name" value="TraI_middle"/>
    <property type="match status" value="1"/>
</dbReference>
<feature type="domain" description="Large polyvalent protein-associated" evidence="4">
    <location>
        <begin position="363"/>
        <end position="425"/>
    </location>
</feature>
<feature type="region of interest" description="Disordered" evidence="2">
    <location>
        <begin position="783"/>
        <end position="822"/>
    </location>
</feature>
<reference evidence="6 7" key="1">
    <citation type="submission" date="2016-10" db="EMBL/GenBank/DDBJ databases">
        <authorList>
            <person name="de Groot N.N."/>
        </authorList>
    </citation>
    <scope>NUCLEOTIDE SEQUENCE [LARGE SCALE GENOMIC DNA]</scope>
    <source>
        <strain evidence="6 7">DSM 16199</strain>
    </source>
</reference>
<evidence type="ECO:0000313" key="6">
    <source>
        <dbReference type="EMBL" id="SFL58756.1"/>
    </source>
</evidence>
<dbReference type="RefSeq" id="WP_090191556.1">
    <property type="nucleotide sequence ID" value="NZ_FOTF01000030.1"/>
</dbReference>
<evidence type="ECO:0000313" key="7">
    <source>
        <dbReference type="Proteomes" id="UP000199550"/>
    </source>
</evidence>
<feature type="compositionally biased region" description="Basic and acidic residues" evidence="2">
    <location>
        <begin position="196"/>
        <end position="206"/>
    </location>
</feature>
<accession>A0A1I4IYA7</accession>
<feature type="compositionally biased region" description="Acidic residues" evidence="2">
    <location>
        <begin position="797"/>
        <end position="822"/>
    </location>
</feature>
<evidence type="ECO:0000259" key="3">
    <source>
        <dbReference type="Pfam" id="PF03432"/>
    </source>
</evidence>
<keyword evidence="7" id="KW-1185">Reference proteome</keyword>
<dbReference type="Pfam" id="PF18821">
    <property type="entry name" value="LPD7"/>
    <property type="match status" value="1"/>
</dbReference>